<gene>
    <name evidence="2" type="ORF">AMST5_03889</name>
</gene>
<keyword evidence="1" id="KW-0812">Transmembrane</keyword>
<dbReference type="AlphaFoldDB" id="A0AA48M2U0"/>
<keyword evidence="1" id="KW-1133">Transmembrane helix</keyword>
<dbReference type="Pfam" id="PF14897">
    <property type="entry name" value="EpsG"/>
    <property type="match status" value="1"/>
</dbReference>
<evidence type="ECO:0000313" key="2">
    <source>
        <dbReference type="EMBL" id="CAJ0888573.1"/>
    </source>
</evidence>
<feature type="transmembrane region" description="Helical" evidence="1">
    <location>
        <begin position="236"/>
        <end position="254"/>
    </location>
</feature>
<feature type="transmembrane region" description="Helical" evidence="1">
    <location>
        <begin position="97"/>
        <end position="118"/>
    </location>
</feature>
<evidence type="ECO:0000256" key="1">
    <source>
        <dbReference type="SAM" id="Phobius"/>
    </source>
</evidence>
<accession>A0AA48M2U0</accession>
<proteinExistence type="predicted"/>
<feature type="transmembrane region" description="Helical" evidence="1">
    <location>
        <begin position="125"/>
        <end position="146"/>
    </location>
</feature>
<sequence>MWPYWVMFLAPALAATGSKATRPNPTATLALSRWPAGWILSWLSLVLLIGFRDRVGGDWKAYLGYYVKASEMDFNDLLQQPDPGFYLLNWLSAQVDLGVYGTNLLGGIIFAYGLLTFCRVQPQPWLALAVAVPYLVIVVGMGYSRQAIALGLEMLGLAYLGNESKLKFAICIGLGTTFHKTALALLPIAALSTTRNRLWTIIWVSLIGVVLYASFLEKNVESLYTNYITADMQSRGALVRSLMNAIPAFILVLWRKRFILSPSQGRLWTIFAIISLFLPAVLLAPSGGTAVDRMALYMLPIQLFVFSRLPGVFGAQPKLRPAAMLQAGVRDPVSGNAARQLRMAILLYYSAVLFVWLNFGDYSTYWVPYRFLPFE</sequence>
<evidence type="ECO:0008006" key="3">
    <source>
        <dbReference type="Google" id="ProtNLM"/>
    </source>
</evidence>
<dbReference type="InterPro" id="IPR049458">
    <property type="entry name" value="EpsG-like"/>
</dbReference>
<dbReference type="EMBL" id="OY288114">
    <property type="protein sequence ID" value="CAJ0888573.1"/>
    <property type="molecule type" value="Genomic_DNA"/>
</dbReference>
<feature type="transmembrane region" description="Helical" evidence="1">
    <location>
        <begin position="166"/>
        <end position="186"/>
    </location>
</feature>
<feature type="transmembrane region" description="Helical" evidence="1">
    <location>
        <begin position="346"/>
        <end position="367"/>
    </location>
</feature>
<feature type="transmembrane region" description="Helical" evidence="1">
    <location>
        <begin position="266"/>
        <end position="284"/>
    </location>
</feature>
<feature type="transmembrane region" description="Helical" evidence="1">
    <location>
        <begin position="198"/>
        <end position="216"/>
    </location>
</feature>
<reference evidence="2" key="1">
    <citation type="submission" date="2023-07" db="EMBL/GenBank/DDBJ databases">
        <authorList>
            <person name="Pelsma A.J. K."/>
        </authorList>
    </citation>
    <scope>NUCLEOTIDE SEQUENCE</scope>
</reference>
<name>A0AA48M2U0_9ZZZZ</name>
<keyword evidence="1" id="KW-0472">Membrane</keyword>
<protein>
    <recommendedName>
        <fullName evidence="3">EpsG family protein</fullName>
    </recommendedName>
</protein>
<organism evidence="2">
    <name type="scientific">freshwater sediment metagenome</name>
    <dbReference type="NCBI Taxonomy" id="556182"/>
    <lineage>
        <taxon>unclassified sequences</taxon>
        <taxon>metagenomes</taxon>
        <taxon>ecological metagenomes</taxon>
    </lineage>
</organism>
<feature type="transmembrane region" description="Helical" evidence="1">
    <location>
        <begin position="296"/>
        <end position="315"/>
    </location>
</feature>